<dbReference type="InterPro" id="IPR009689">
    <property type="entry name" value="DUF1280"/>
</dbReference>
<keyword evidence="1" id="KW-1185">Reference proteome</keyword>
<name>A0A914YKR6_9BILA</name>
<dbReference type="Proteomes" id="UP000887577">
    <property type="component" value="Unplaced"/>
</dbReference>
<sequence>MRDTIDGPLKDITVIILKSIEKCLQQRLDDTCNAGNYVKRVYKGNEELWYADTADKGGDLTLLALLPGNTKKPINSPFNLLYLCIFGATDSHFNIEAAWKRLAPYLEKIKYLTVTENGISRKVPVRFFKIFDYKLQKGEAGIRDGRCGNPCVKCICKADTNYQKFEYDVPRVARLMEINK</sequence>
<dbReference type="AlphaFoldDB" id="A0A914YKR6"/>
<evidence type="ECO:0000313" key="2">
    <source>
        <dbReference type="WBParaSite" id="PSU_v2.g20938.t1"/>
    </source>
</evidence>
<dbReference type="Pfam" id="PF06918">
    <property type="entry name" value="DUF1280"/>
    <property type="match status" value="1"/>
</dbReference>
<accession>A0A914YKR6</accession>
<protein>
    <submittedName>
        <fullName evidence="2">Uncharacterized protein</fullName>
    </submittedName>
</protein>
<organism evidence="1 2">
    <name type="scientific">Panagrolaimus superbus</name>
    <dbReference type="NCBI Taxonomy" id="310955"/>
    <lineage>
        <taxon>Eukaryota</taxon>
        <taxon>Metazoa</taxon>
        <taxon>Ecdysozoa</taxon>
        <taxon>Nematoda</taxon>
        <taxon>Chromadorea</taxon>
        <taxon>Rhabditida</taxon>
        <taxon>Tylenchina</taxon>
        <taxon>Panagrolaimomorpha</taxon>
        <taxon>Panagrolaimoidea</taxon>
        <taxon>Panagrolaimidae</taxon>
        <taxon>Panagrolaimus</taxon>
    </lineage>
</organism>
<evidence type="ECO:0000313" key="1">
    <source>
        <dbReference type="Proteomes" id="UP000887577"/>
    </source>
</evidence>
<dbReference type="WBParaSite" id="PSU_v2.g20938.t1">
    <property type="protein sequence ID" value="PSU_v2.g20938.t1"/>
    <property type="gene ID" value="PSU_v2.g20938"/>
</dbReference>
<reference evidence="2" key="1">
    <citation type="submission" date="2022-11" db="UniProtKB">
        <authorList>
            <consortium name="WormBaseParasite"/>
        </authorList>
    </citation>
    <scope>IDENTIFICATION</scope>
</reference>
<proteinExistence type="predicted"/>